<dbReference type="RefSeq" id="WP_137713622.1">
    <property type="nucleotide sequence ID" value="NZ_CP034035.1"/>
</dbReference>
<organism evidence="2 3">
    <name type="scientific">Brenneria rubrifaciens</name>
    <dbReference type="NCBI Taxonomy" id="55213"/>
    <lineage>
        <taxon>Bacteria</taxon>
        <taxon>Pseudomonadati</taxon>
        <taxon>Pseudomonadota</taxon>
        <taxon>Gammaproteobacteria</taxon>
        <taxon>Enterobacterales</taxon>
        <taxon>Pectobacteriaceae</taxon>
        <taxon>Brenneria</taxon>
    </lineage>
</organism>
<sequence>MRNGVIKKGIGALLLALPLCSLAETINNPDLIAGYTSQELAAALPAKVSDMAQRGVVVDDQSHSLQSEYIDSIGVRKALVTLYTLPVDKSGKVPEASQYRDLAAVIATAEKEMIRQRIRPDKREVPVDGTSTFRCLQTILNNRVLHSLCYALVKGRVLEIQAVNTLENVQDRASTQIVINQQNTLVVEIGKTMLTLKK</sequence>
<accession>A0A4P8QYX4</accession>
<keyword evidence="1" id="KW-0732">Signal</keyword>
<evidence type="ECO:0000256" key="1">
    <source>
        <dbReference type="SAM" id="SignalP"/>
    </source>
</evidence>
<evidence type="ECO:0000313" key="2">
    <source>
        <dbReference type="EMBL" id="QCR08584.1"/>
    </source>
</evidence>
<dbReference type="Proteomes" id="UP000299580">
    <property type="component" value="Chromosome"/>
</dbReference>
<protein>
    <submittedName>
        <fullName evidence="2">Uncharacterized protein</fullName>
    </submittedName>
</protein>
<feature type="chain" id="PRO_5021022053" evidence="1">
    <location>
        <begin position="24"/>
        <end position="198"/>
    </location>
</feature>
<keyword evidence="3" id="KW-1185">Reference proteome</keyword>
<gene>
    <name evidence="2" type="ORF">EH207_08640</name>
</gene>
<feature type="signal peptide" evidence="1">
    <location>
        <begin position="1"/>
        <end position="23"/>
    </location>
</feature>
<dbReference type="EMBL" id="CP034035">
    <property type="protein sequence ID" value="QCR08584.1"/>
    <property type="molecule type" value="Genomic_DNA"/>
</dbReference>
<evidence type="ECO:0000313" key="3">
    <source>
        <dbReference type="Proteomes" id="UP000299580"/>
    </source>
</evidence>
<name>A0A4P8QYX4_9GAMM</name>
<dbReference type="OrthoDB" id="6432111at2"/>
<reference evidence="2 3" key="1">
    <citation type="submission" date="2018-11" db="EMBL/GenBank/DDBJ databases">
        <title>Genome sequences of Brenneria nigrifluens and Brenneria rubrifaciens.</title>
        <authorList>
            <person name="Poret-Peterson A.T."/>
            <person name="McClean A.E."/>
            <person name="Kluepfel D.A."/>
        </authorList>
    </citation>
    <scope>NUCLEOTIDE SEQUENCE [LARGE SCALE GENOMIC DNA]</scope>
    <source>
        <strain evidence="2 3">6D370</strain>
    </source>
</reference>
<proteinExistence type="predicted"/>
<dbReference type="AlphaFoldDB" id="A0A4P8QYX4"/>
<dbReference type="KEGG" id="brb:EH207_08640"/>